<comment type="caution">
    <text evidence="1">The sequence shown here is derived from an EMBL/GenBank/DDBJ whole genome shotgun (WGS) entry which is preliminary data.</text>
</comment>
<dbReference type="PANTHER" id="PTHR36441:SF1">
    <property type="entry name" value="DUF503 DOMAIN-CONTAINING PROTEIN"/>
    <property type="match status" value="1"/>
</dbReference>
<accession>A0ABU4FYK7</accession>
<dbReference type="InterPro" id="IPR007546">
    <property type="entry name" value="DUF503"/>
</dbReference>
<keyword evidence="2" id="KW-1185">Reference proteome</keyword>
<dbReference type="SUPFAM" id="SSF103007">
    <property type="entry name" value="Hypothetical protein TT1725"/>
    <property type="match status" value="1"/>
</dbReference>
<organism evidence="1 2">
    <name type="scientific">Sporosarcina aquimarina</name>
    <dbReference type="NCBI Taxonomy" id="114975"/>
    <lineage>
        <taxon>Bacteria</taxon>
        <taxon>Bacillati</taxon>
        <taxon>Bacillota</taxon>
        <taxon>Bacilli</taxon>
        <taxon>Bacillales</taxon>
        <taxon>Caryophanaceae</taxon>
        <taxon>Sporosarcina</taxon>
    </lineage>
</organism>
<name>A0ABU4FYK7_9BACL</name>
<dbReference type="Gene3D" id="3.30.70.1120">
    <property type="entry name" value="TT1725-like"/>
    <property type="match status" value="1"/>
</dbReference>
<dbReference type="PANTHER" id="PTHR36441">
    <property type="entry name" value="HYPOTHETICAL CYTOSOLIC PROTEIN"/>
    <property type="match status" value="1"/>
</dbReference>
<evidence type="ECO:0000313" key="1">
    <source>
        <dbReference type="EMBL" id="MDW0109187.1"/>
    </source>
</evidence>
<dbReference type="Proteomes" id="UP001280629">
    <property type="component" value="Unassembled WGS sequence"/>
</dbReference>
<dbReference type="RefSeq" id="WP_317934608.1">
    <property type="nucleotide sequence ID" value="NZ_JAUBDH010000002.1"/>
</dbReference>
<sequence>MIVSAECSFIIPMAASLKDKRSVLKRMIDRVKNGYNVSIAELDHQDLWQRTTIGIVAISSSTDVAEREIRRVQKFLESNPEWELTEIQIDYPG</sequence>
<evidence type="ECO:0000313" key="2">
    <source>
        <dbReference type="Proteomes" id="UP001280629"/>
    </source>
</evidence>
<dbReference type="InterPro" id="IPR036746">
    <property type="entry name" value="TT1725-like_sf"/>
</dbReference>
<reference evidence="1 2" key="1">
    <citation type="submission" date="2023-06" db="EMBL/GenBank/DDBJ databases">
        <title>Sporosarcina sp. nov., isolated from Korean traditional fermented seafood 'Jeotgal'.</title>
        <authorList>
            <person name="Yang A.-I."/>
            <person name="Shin N.-R."/>
        </authorList>
    </citation>
    <scope>NUCLEOTIDE SEQUENCE [LARGE SCALE GENOMIC DNA]</scope>
    <source>
        <strain evidence="1 2">KCTC3840</strain>
    </source>
</reference>
<proteinExistence type="predicted"/>
<dbReference type="Pfam" id="PF04456">
    <property type="entry name" value="DUF503"/>
    <property type="match status" value="1"/>
</dbReference>
<gene>
    <name evidence="1" type="ORF">QT716_03870</name>
</gene>
<dbReference type="EMBL" id="JAUBDH010000002">
    <property type="protein sequence ID" value="MDW0109187.1"/>
    <property type="molecule type" value="Genomic_DNA"/>
</dbReference>
<protein>
    <submittedName>
        <fullName evidence="1">DUF503 domain-containing protein</fullName>
    </submittedName>
</protein>